<feature type="transmembrane region" description="Helical" evidence="7">
    <location>
        <begin position="245"/>
        <end position="265"/>
    </location>
</feature>
<evidence type="ECO:0000256" key="7">
    <source>
        <dbReference type="SAM" id="Phobius"/>
    </source>
</evidence>
<comment type="subcellular location">
    <subcellularLocation>
        <location evidence="1">Membrane</location>
        <topology evidence="1">Multi-pass membrane protein</topology>
    </subcellularLocation>
</comment>
<keyword evidence="3" id="KW-0808">Transferase</keyword>
<dbReference type="InterPro" id="IPR029044">
    <property type="entry name" value="Nucleotide-diphossugar_trans"/>
</dbReference>
<feature type="transmembrane region" description="Helical" evidence="7">
    <location>
        <begin position="277"/>
        <end position="303"/>
    </location>
</feature>
<dbReference type="InterPro" id="IPR050256">
    <property type="entry name" value="Glycosyltransferase_2"/>
</dbReference>
<dbReference type="EMBL" id="JADIKL010000020">
    <property type="protein sequence ID" value="MFK2932796.1"/>
    <property type="molecule type" value="Genomic_DNA"/>
</dbReference>
<dbReference type="PANTHER" id="PTHR48090">
    <property type="entry name" value="UNDECAPRENYL-PHOSPHATE 4-DEOXY-4-FORMAMIDO-L-ARABINOSE TRANSFERASE-RELATED"/>
    <property type="match status" value="1"/>
</dbReference>
<keyword evidence="2" id="KW-0328">Glycosyltransferase</keyword>
<evidence type="ECO:0000259" key="8">
    <source>
        <dbReference type="Pfam" id="PF00535"/>
    </source>
</evidence>
<evidence type="ECO:0000256" key="4">
    <source>
        <dbReference type="ARBA" id="ARBA00022692"/>
    </source>
</evidence>
<dbReference type="Proteomes" id="UP001620397">
    <property type="component" value="Unassembled WGS sequence"/>
</dbReference>
<dbReference type="Gene3D" id="3.90.550.10">
    <property type="entry name" value="Spore Coat Polysaccharide Biosynthesis Protein SpsA, Chain A"/>
    <property type="match status" value="1"/>
</dbReference>
<keyword evidence="4 7" id="KW-0812">Transmembrane</keyword>
<sequence length="323" mass="35588">MLTPGTTPLRESTAPAPQLSIVTSVYRSEQFIPRFIDEMVAAIGEAGIERYELVFVNDGSPDESLQHLIHARGANASIKIVDLSRNFGHHKAVMAGLAHARGHLLFIIDCDLEVRPGVLPHFLETLRGTGADVVYGIQARRKGAWVERVGGAVFWRLFNRLSDTKVPANVLSERLMTRRYVDALLSLGDRNVFLGGMMYWSGFRQVAVVVEKTQRENASTYSLRKRFALLMEAVTSFSTVPLKMVLAGGLGITLCAGVAGIALVIRKLLHPEAVLTGFTSLMLVIIGMSGIIITVLGVIGLYISRIYTQTQNRPLFIVREFHD</sequence>
<evidence type="ECO:0000256" key="5">
    <source>
        <dbReference type="ARBA" id="ARBA00022989"/>
    </source>
</evidence>
<dbReference type="Pfam" id="PF00535">
    <property type="entry name" value="Glycos_transf_2"/>
    <property type="match status" value="1"/>
</dbReference>
<accession>A0ABW8KLI7</accession>
<dbReference type="SUPFAM" id="SSF53448">
    <property type="entry name" value="Nucleotide-diphospho-sugar transferases"/>
    <property type="match status" value="1"/>
</dbReference>
<feature type="domain" description="Glycosyltransferase 2-like" evidence="8">
    <location>
        <begin position="20"/>
        <end position="181"/>
    </location>
</feature>
<evidence type="ECO:0000256" key="6">
    <source>
        <dbReference type="ARBA" id="ARBA00023136"/>
    </source>
</evidence>
<organism evidence="9 10">
    <name type="scientific">Dyella agri</name>
    <dbReference type="NCBI Taxonomy" id="1926869"/>
    <lineage>
        <taxon>Bacteria</taxon>
        <taxon>Pseudomonadati</taxon>
        <taxon>Pseudomonadota</taxon>
        <taxon>Gammaproteobacteria</taxon>
        <taxon>Lysobacterales</taxon>
        <taxon>Rhodanobacteraceae</taxon>
        <taxon>Dyella</taxon>
    </lineage>
</organism>
<comment type="caution">
    <text evidence="9">The sequence shown here is derived from an EMBL/GenBank/DDBJ whole genome shotgun (WGS) entry which is preliminary data.</text>
</comment>
<keyword evidence="10" id="KW-1185">Reference proteome</keyword>
<evidence type="ECO:0000313" key="9">
    <source>
        <dbReference type="EMBL" id="MFK2932796.1"/>
    </source>
</evidence>
<dbReference type="PANTHER" id="PTHR48090:SF1">
    <property type="entry name" value="PROPHAGE BACTOPRENOL GLUCOSYL TRANSFERASE HOMOLOG"/>
    <property type="match status" value="1"/>
</dbReference>
<keyword evidence="5 7" id="KW-1133">Transmembrane helix</keyword>
<dbReference type="CDD" id="cd04187">
    <property type="entry name" value="DPM1_like_bac"/>
    <property type="match status" value="1"/>
</dbReference>
<gene>
    <name evidence="9" type="ORF">ISP14_18630</name>
</gene>
<reference evidence="9 10" key="1">
    <citation type="submission" date="2020-10" db="EMBL/GenBank/DDBJ databases">
        <title>Phylogeny of dyella-like bacteria.</title>
        <authorList>
            <person name="Fu J."/>
        </authorList>
    </citation>
    <scope>NUCLEOTIDE SEQUENCE [LARGE SCALE GENOMIC DNA]</scope>
    <source>
        <strain evidence="9 10">DKC-1</strain>
    </source>
</reference>
<name>A0ABW8KLI7_9GAMM</name>
<keyword evidence="6 7" id="KW-0472">Membrane</keyword>
<dbReference type="RefSeq" id="WP_404542881.1">
    <property type="nucleotide sequence ID" value="NZ_JADIKL010000020.1"/>
</dbReference>
<evidence type="ECO:0000256" key="3">
    <source>
        <dbReference type="ARBA" id="ARBA00022679"/>
    </source>
</evidence>
<evidence type="ECO:0000313" key="10">
    <source>
        <dbReference type="Proteomes" id="UP001620397"/>
    </source>
</evidence>
<evidence type="ECO:0000256" key="1">
    <source>
        <dbReference type="ARBA" id="ARBA00004141"/>
    </source>
</evidence>
<protein>
    <submittedName>
        <fullName evidence="9">Glycosyltransferase family 2 protein</fullName>
    </submittedName>
</protein>
<evidence type="ECO:0000256" key="2">
    <source>
        <dbReference type="ARBA" id="ARBA00022676"/>
    </source>
</evidence>
<dbReference type="InterPro" id="IPR001173">
    <property type="entry name" value="Glyco_trans_2-like"/>
</dbReference>
<proteinExistence type="predicted"/>